<accession>A0A2G1BRQ3</accession>
<reference evidence="2" key="2">
    <citation type="submission" date="2017-10" db="EMBL/GenBank/DDBJ databases">
        <authorList>
            <person name="Enke T.N."/>
            <person name="Cordero O.X."/>
        </authorList>
    </citation>
    <scope>NUCLEOTIDE SEQUENCE</scope>
    <source>
        <strain evidence="2">4G03</strain>
    </source>
</reference>
<evidence type="ECO:0000313" key="2">
    <source>
        <dbReference type="EMBL" id="PHN96707.1"/>
    </source>
</evidence>
<comment type="caution">
    <text evidence="2">The sequence shown here is derived from an EMBL/GenBank/DDBJ whole genome shotgun (WGS) entry which is preliminary data.</text>
</comment>
<protein>
    <submittedName>
        <fullName evidence="2">Uncharacterized protein</fullName>
    </submittedName>
</protein>
<dbReference type="Proteomes" id="UP001242342">
    <property type="component" value="Unassembled WGS sequence"/>
</dbReference>
<dbReference type="Proteomes" id="UP000222163">
    <property type="component" value="Unassembled WGS sequence"/>
</dbReference>
<evidence type="ECO:0000313" key="4">
    <source>
        <dbReference type="Proteomes" id="UP001242342"/>
    </source>
</evidence>
<evidence type="ECO:0000313" key="3">
    <source>
        <dbReference type="Proteomes" id="UP000222163"/>
    </source>
</evidence>
<sequence length="134" mass="15296">MRYLFTFLCLVLLTSCDDTDLSIDGNGTLATITFNITSTSNDNNGRIKTVFLESGFFKYDNTTTTNVFPYKKSYTDEINFAANLAFEYEDKATDNFSVYTITMEIFRDNILVDKREYFIDKPGTKVGFDAVVNK</sequence>
<keyword evidence="4" id="KW-1185">Reference proteome</keyword>
<reference evidence="2 3" key="1">
    <citation type="journal article" date="2016" name="Nat. Commun.">
        <title>Microbial interactions lead to rapid micro-scale successions on model marine particles.</title>
        <authorList>
            <person name="Datta M.S."/>
            <person name="Sliwerska E."/>
            <person name="Gore J."/>
            <person name="Polz M.F."/>
            <person name="Cordero O.X."/>
        </authorList>
    </citation>
    <scope>NUCLEOTIDE SEQUENCE [LARGE SCALE GENOMIC DNA]</scope>
    <source>
        <strain evidence="2 3">4G03</strain>
    </source>
</reference>
<dbReference type="AlphaFoldDB" id="A0A2G1BRQ3"/>
<dbReference type="RefSeq" id="WP_099216247.1">
    <property type="nucleotide sequence ID" value="NZ_JAUYVU010000009.1"/>
</dbReference>
<reference evidence="1 4" key="3">
    <citation type="submission" date="2023-07" db="EMBL/GenBank/DDBJ databases">
        <title>Genome content predicts the carbon catabolic preferences of heterotrophic bacteria.</title>
        <authorList>
            <person name="Gralka M."/>
        </authorList>
    </citation>
    <scope>NUCLEOTIDE SEQUENCE [LARGE SCALE GENOMIC DNA]</scope>
    <source>
        <strain evidence="1 4">4G03</strain>
    </source>
</reference>
<name>A0A2G1BRQ3_9FLAO</name>
<dbReference type="EMBL" id="PDUU01000013">
    <property type="protein sequence ID" value="PHN96707.1"/>
    <property type="molecule type" value="Genomic_DNA"/>
</dbReference>
<evidence type="ECO:0000313" key="1">
    <source>
        <dbReference type="EMBL" id="MDP2542204.1"/>
    </source>
</evidence>
<dbReference type="PROSITE" id="PS51257">
    <property type="entry name" value="PROKAR_LIPOPROTEIN"/>
    <property type="match status" value="1"/>
</dbReference>
<gene>
    <name evidence="2" type="ORF">CSC81_13345</name>
    <name evidence="1" type="ORF">Q8W23_12025</name>
</gene>
<proteinExistence type="predicted"/>
<dbReference type="EMBL" id="JAUYVU010000009">
    <property type="protein sequence ID" value="MDP2542204.1"/>
    <property type="molecule type" value="Genomic_DNA"/>
</dbReference>
<organism evidence="2 3">
    <name type="scientific">Tenacibaculum discolor</name>
    <dbReference type="NCBI Taxonomy" id="361581"/>
    <lineage>
        <taxon>Bacteria</taxon>
        <taxon>Pseudomonadati</taxon>
        <taxon>Bacteroidota</taxon>
        <taxon>Flavobacteriia</taxon>
        <taxon>Flavobacteriales</taxon>
        <taxon>Flavobacteriaceae</taxon>
        <taxon>Tenacibaculum</taxon>
    </lineage>
</organism>